<dbReference type="AlphaFoldDB" id="A0A3M6UNS5"/>
<name>A0A3M6UNS5_POCDA</name>
<dbReference type="Proteomes" id="UP000275408">
    <property type="component" value="Unassembled WGS sequence"/>
</dbReference>
<protein>
    <submittedName>
        <fullName evidence="1">Uncharacterized protein</fullName>
    </submittedName>
</protein>
<organism evidence="1 2">
    <name type="scientific">Pocillopora damicornis</name>
    <name type="common">Cauliflower coral</name>
    <name type="synonym">Millepora damicornis</name>
    <dbReference type="NCBI Taxonomy" id="46731"/>
    <lineage>
        <taxon>Eukaryota</taxon>
        <taxon>Metazoa</taxon>
        <taxon>Cnidaria</taxon>
        <taxon>Anthozoa</taxon>
        <taxon>Hexacorallia</taxon>
        <taxon>Scleractinia</taxon>
        <taxon>Astrocoeniina</taxon>
        <taxon>Pocilloporidae</taxon>
        <taxon>Pocillopora</taxon>
    </lineage>
</organism>
<evidence type="ECO:0000313" key="1">
    <source>
        <dbReference type="EMBL" id="RMX55280.1"/>
    </source>
</evidence>
<evidence type="ECO:0000313" key="2">
    <source>
        <dbReference type="Proteomes" id="UP000275408"/>
    </source>
</evidence>
<keyword evidence="2" id="KW-1185">Reference proteome</keyword>
<reference evidence="1 2" key="1">
    <citation type="journal article" date="2018" name="Sci. Rep.">
        <title>Comparative analysis of the Pocillopora damicornis genome highlights role of immune system in coral evolution.</title>
        <authorList>
            <person name="Cunning R."/>
            <person name="Bay R.A."/>
            <person name="Gillette P."/>
            <person name="Baker A.C."/>
            <person name="Traylor-Knowles N."/>
        </authorList>
    </citation>
    <scope>NUCLEOTIDE SEQUENCE [LARGE SCALE GENOMIC DNA]</scope>
    <source>
        <strain evidence="1">RSMAS</strain>
        <tissue evidence="1">Whole animal</tissue>
    </source>
</reference>
<comment type="caution">
    <text evidence="1">The sequence shown here is derived from an EMBL/GenBank/DDBJ whole genome shotgun (WGS) entry which is preliminary data.</text>
</comment>
<proteinExistence type="predicted"/>
<dbReference type="EMBL" id="RCHS01001093">
    <property type="protein sequence ID" value="RMX55280.1"/>
    <property type="molecule type" value="Genomic_DNA"/>
</dbReference>
<sequence length="353" mass="39694">MPVCKTCCPPRLPLLEFRQLTWLPDPQFTDEAKEHYKAFDDIFGQGTVEVDRPGAKTQENKSGKAYFTKEKVGDAVECESCGKWRCVYAPTKPPRASKDQFHQAVDTLMYTCGALILPEGHPVAEIFIVCQDISCSDPVEKHMKKYHCKTCRPPRLPLLEFRQLTWLPDPQFTDAAKEHYKAFDDIFGQDTVEVDRPGAKTQENKSGKAYFTKEQVRDAVECVSCGKWRCVYAPTKPPRGSTDQFHQAVDTLMYTCGAPILPEGHPVAEIFIVRQDISCSDPVEKQYYSCNNFDLICCRCGSTEPDALVNEEMKRQYKVVNPVCRACSEKGAKPVVSAPKTVTASAGKKKKKL</sequence>
<gene>
    <name evidence="1" type="ORF">pdam_00025122</name>
</gene>
<accession>A0A3M6UNS5</accession>